<dbReference type="InParanoid" id="T1ES72"/>
<dbReference type="eggNOG" id="ENOG502S32T">
    <property type="taxonomic scope" value="Eukaryota"/>
</dbReference>
<keyword evidence="3" id="KW-1185">Reference proteome</keyword>
<proteinExistence type="predicted"/>
<gene>
    <name evidence="2" type="primary">20199422</name>
    <name evidence="1" type="ORF">HELRODRAFT_162055</name>
</gene>
<reference evidence="3" key="1">
    <citation type="submission" date="2012-12" db="EMBL/GenBank/DDBJ databases">
        <authorList>
            <person name="Hellsten U."/>
            <person name="Grimwood J."/>
            <person name="Chapman J.A."/>
            <person name="Shapiro H."/>
            <person name="Aerts A."/>
            <person name="Otillar R.P."/>
            <person name="Terry A.Y."/>
            <person name="Boore J.L."/>
            <person name="Simakov O."/>
            <person name="Marletaz F."/>
            <person name="Cho S.-J."/>
            <person name="Edsinger-Gonzales E."/>
            <person name="Havlak P."/>
            <person name="Kuo D.-H."/>
            <person name="Larsson T."/>
            <person name="Lv J."/>
            <person name="Arendt D."/>
            <person name="Savage R."/>
            <person name="Osoegawa K."/>
            <person name="de Jong P."/>
            <person name="Lindberg D.R."/>
            <person name="Seaver E.C."/>
            <person name="Weisblat D.A."/>
            <person name="Putnam N.H."/>
            <person name="Grigoriev I.V."/>
            <person name="Rokhsar D.S."/>
        </authorList>
    </citation>
    <scope>NUCLEOTIDE SEQUENCE</scope>
</reference>
<name>T1ES72_HELRO</name>
<reference evidence="2" key="3">
    <citation type="submission" date="2015-06" db="UniProtKB">
        <authorList>
            <consortium name="EnsemblMetazoa"/>
        </authorList>
    </citation>
    <scope>IDENTIFICATION</scope>
</reference>
<dbReference type="AlphaFoldDB" id="T1ES72"/>
<dbReference type="RefSeq" id="XP_009022625.1">
    <property type="nucleotide sequence ID" value="XM_009024377.1"/>
</dbReference>
<dbReference type="OrthoDB" id="6116262at2759"/>
<dbReference type="CTD" id="20199422"/>
<dbReference type="Proteomes" id="UP000015101">
    <property type="component" value="Unassembled WGS sequence"/>
</dbReference>
<dbReference type="EMBL" id="KB097143">
    <property type="protein sequence ID" value="ESN98619.1"/>
    <property type="molecule type" value="Genomic_DNA"/>
</dbReference>
<dbReference type="KEGG" id="hro:HELRODRAFT_162055"/>
<sequence>MSKRKSVYREQFSTDFPGIKNSKKVENYAFCEYCSTVVNIANAGVSSIKQHFEKEVHKNNVKIKKSTVGISTFFHSNNLPTSRKTAVAEGAFAYHVAFHSLSFKAADCTNRLISTVFAESETGRKFSSAQTKTQAIISRILAPKSIENLLSELGSEPFSIATDSSNFKEIKTFPIIIRYFSHEVLKVELLEFSNLPGETSELIFKYVMTVLDRFKLGPNNLVAFKDSNLANRIEKEFSTFYLTSVDYIQKWFRITDYPSSSKWLMLKSVDTISYEDIRKSAEFLMPEISVKDSLFDETSLLISLLKDSKESPNLPIFNYTQTHGVVSPVERKSFKKVICTDELKSFLKPHITVFDTALPLKLNEIRRDVTIAGTMHPFKFIFGTLLKILNGISTHSIWSNKAISMIDSVVCQSRNSGNVRISGPLTLINMDNSTRSTNYLWVVSYPIGTELAMEVEPAVWFVQRHICSSAAFLELYKRITFPQTHVIPDDSNPCCIAQSTAFCFEFMAFVSSIDDKLLTAGKFMTTDKFKMSKK</sequence>
<organism evidence="2 3">
    <name type="scientific">Helobdella robusta</name>
    <name type="common">Californian leech</name>
    <dbReference type="NCBI Taxonomy" id="6412"/>
    <lineage>
        <taxon>Eukaryota</taxon>
        <taxon>Metazoa</taxon>
        <taxon>Spiralia</taxon>
        <taxon>Lophotrochozoa</taxon>
        <taxon>Annelida</taxon>
        <taxon>Clitellata</taxon>
        <taxon>Hirudinea</taxon>
        <taxon>Rhynchobdellida</taxon>
        <taxon>Glossiphoniidae</taxon>
        <taxon>Helobdella</taxon>
    </lineage>
</organism>
<dbReference type="EMBL" id="AMQM01001018">
    <property type="status" value="NOT_ANNOTATED_CDS"/>
    <property type="molecule type" value="Genomic_DNA"/>
</dbReference>
<dbReference type="HOGENOM" id="CLU_510283_0_0_1"/>
<dbReference type="PANTHER" id="PTHR37162">
    <property type="entry name" value="HAT FAMILY DIMERISATION DOMAINCONTAINING PROTEIN-RELATED"/>
    <property type="match status" value="1"/>
</dbReference>
<evidence type="ECO:0000313" key="3">
    <source>
        <dbReference type="Proteomes" id="UP000015101"/>
    </source>
</evidence>
<reference evidence="1 3" key="2">
    <citation type="journal article" date="2013" name="Nature">
        <title>Insights into bilaterian evolution from three spiralian genomes.</title>
        <authorList>
            <person name="Simakov O."/>
            <person name="Marletaz F."/>
            <person name="Cho S.J."/>
            <person name="Edsinger-Gonzales E."/>
            <person name="Havlak P."/>
            <person name="Hellsten U."/>
            <person name="Kuo D.H."/>
            <person name="Larsson T."/>
            <person name="Lv J."/>
            <person name="Arendt D."/>
            <person name="Savage R."/>
            <person name="Osoegawa K."/>
            <person name="de Jong P."/>
            <person name="Grimwood J."/>
            <person name="Chapman J.A."/>
            <person name="Shapiro H."/>
            <person name="Aerts A."/>
            <person name="Otillar R.P."/>
            <person name="Terry A.Y."/>
            <person name="Boore J.L."/>
            <person name="Grigoriev I.V."/>
            <person name="Lindberg D.R."/>
            <person name="Seaver E.C."/>
            <person name="Weisblat D.A."/>
            <person name="Putnam N.H."/>
            <person name="Rokhsar D.S."/>
        </authorList>
    </citation>
    <scope>NUCLEOTIDE SEQUENCE</scope>
</reference>
<protein>
    <submittedName>
        <fullName evidence="1 2">Uncharacterized protein</fullName>
    </submittedName>
</protein>
<accession>T1ES72</accession>
<dbReference type="EnsemblMetazoa" id="HelroT162055">
    <property type="protein sequence ID" value="HelroP162055"/>
    <property type="gene ID" value="HelroG162055"/>
</dbReference>
<evidence type="ECO:0000313" key="2">
    <source>
        <dbReference type="EnsemblMetazoa" id="HelroP162055"/>
    </source>
</evidence>
<dbReference type="PANTHER" id="PTHR37162:SF10">
    <property type="entry name" value="DUF4371 DOMAIN-CONTAINING PROTEIN"/>
    <property type="match status" value="1"/>
</dbReference>
<evidence type="ECO:0000313" key="1">
    <source>
        <dbReference type="EMBL" id="ESN98619.1"/>
    </source>
</evidence>
<dbReference type="GeneID" id="20199422"/>
<dbReference type="EMBL" id="AMQM01001019">
    <property type="status" value="NOT_ANNOTATED_CDS"/>
    <property type="molecule type" value="Genomic_DNA"/>
</dbReference>